<proteinExistence type="predicted"/>
<feature type="transmembrane region" description="Helical" evidence="11">
    <location>
        <begin position="216"/>
        <end position="234"/>
    </location>
</feature>
<feature type="transmembrane region" description="Helical" evidence="11">
    <location>
        <begin position="382"/>
        <end position="400"/>
    </location>
</feature>
<evidence type="ECO:0000256" key="6">
    <source>
        <dbReference type="ARBA" id="ARBA00022801"/>
    </source>
</evidence>
<dbReference type="STRING" id="936756.ATE80_17605"/>
<feature type="transmembrane region" description="Helical" evidence="11">
    <location>
        <begin position="26"/>
        <end position="47"/>
    </location>
</feature>
<evidence type="ECO:0000313" key="14">
    <source>
        <dbReference type="Proteomes" id="UP000054011"/>
    </source>
</evidence>
<keyword evidence="3" id="KW-0645">Protease</keyword>
<comment type="caution">
    <text evidence="13">The sequence shown here is derived from an EMBL/GenBank/DDBJ whole genome shotgun (WGS) entry which is preliminary data.</text>
</comment>
<keyword evidence="2" id="KW-1003">Cell membrane</keyword>
<feature type="transmembrane region" description="Helical" evidence="11">
    <location>
        <begin position="491"/>
        <end position="516"/>
    </location>
</feature>
<feature type="transmembrane region" description="Helical" evidence="11">
    <location>
        <begin position="551"/>
        <end position="569"/>
    </location>
</feature>
<keyword evidence="4 11" id="KW-0812">Transmembrane</keyword>
<evidence type="ECO:0000256" key="7">
    <source>
        <dbReference type="ARBA" id="ARBA00022833"/>
    </source>
</evidence>
<dbReference type="Proteomes" id="UP000054011">
    <property type="component" value="Unassembled WGS sequence"/>
</dbReference>
<evidence type="ECO:0000259" key="12">
    <source>
        <dbReference type="Pfam" id="PF01435"/>
    </source>
</evidence>
<feature type="transmembrane region" description="Helical" evidence="11">
    <location>
        <begin position="449"/>
        <end position="470"/>
    </location>
</feature>
<gene>
    <name evidence="13" type="ORF">ATE80_17605</name>
</gene>
<comment type="cofactor">
    <cofactor evidence="1">
        <name>Zn(2+)</name>
        <dbReference type="ChEBI" id="CHEBI:29105"/>
    </cofactor>
</comment>
<sequence length="715" mass="75776">MTSTAVGGPAVEAVPPPRRPPPSGTLLAFVLLICAVLASMTILHPGYADFLAGDRDRAGDLNDYLRGVIRESGGTGAFLKGGPRGGCDSGDDRTSAGILVSYAILAVATASYYWFRSGRRARRRGVRPLNAERFPALHAEVDRLVSGVERARGVTVLVDFLDSGVNGVTFGRVGRRHVVLSRGLIRLHEGTEEDRAAFRAVVLHELAHLRNRDVDITMVTLALLRCFTVLILAPRMLGDLLALVFVADGTGFFAAALLDALVLAGVVLAARSVVLRTREFQADARVVEWLGDPAPLLRAFALAGSEPVAARRRGPWTGRWGRLTRTHPSFAERASCLADRAQLMHQGFGFAFVVGFCLPAAWDPVASATAQIRAGGGIRGWWPTELITFLIALVLFLTVVRAALHRQGDPASAPSRTPFRAGIAVGVVAGYAVAPSTVVDHLMLPGLSVAAQVSGWCAVALLCLLLTLWCQFLADCWARPLDHGRRPRARATALGLVVAVAVAGNASAVFALPWQIAMGRFLDERLAALPEPLHAAVWTQYVVATKLMHPGWLVGAAVVLLGVPLAGILRDRRLARYMVPAGPPVPPPRRSRAAVLGVAALATACFPPLQTWWAHQRQVEFLAHSAVLAPLTLLVAVGTVTGGLARSRRPVWAAGSVLACGLLLAVPLVLFTGEPGLLRLWSVLVGTGVEGALVGTLATVVLSHPGRAAAPRPPG</sequence>
<keyword evidence="9" id="KW-0482">Metalloprotease</keyword>
<dbReference type="Gene3D" id="3.30.2010.10">
    <property type="entry name" value="Metalloproteases ('zincins'), catalytic domain"/>
    <property type="match status" value="1"/>
</dbReference>
<reference evidence="13 14" key="1">
    <citation type="submission" date="2015-11" db="EMBL/GenBank/DDBJ databases">
        <title>Genome-wide analysis reveals the secondary metabolome in Streptomyces kanasensis ZX01.</title>
        <authorList>
            <person name="Zhang G."/>
            <person name="Han L."/>
            <person name="Feng J."/>
            <person name="Zhang X."/>
        </authorList>
    </citation>
    <scope>NUCLEOTIDE SEQUENCE [LARGE SCALE GENOMIC DNA]</scope>
    <source>
        <strain evidence="13 14">ZX01</strain>
    </source>
</reference>
<feature type="transmembrane region" description="Helical" evidence="11">
    <location>
        <begin position="96"/>
        <end position="115"/>
    </location>
</feature>
<evidence type="ECO:0000256" key="1">
    <source>
        <dbReference type="ARBA" id="ARBA00001947"/>
    </source>
</evidence>
<dbReference type="EMBL" id="LNSV01000044">
    <property type="protein sequence ID" value="KUH37519.1"/>
    <property type="molecule type" value="Genomic_DNA"/>
</dbReference>
<feature type="transmembrane region" description="Helical" evidence="11">
    <location>
        <begin position="651"/>
        <end position="672"/>
    </location>
</feature>
<dbReference type="AlphaFoldDB" id="A0A100Y4G1"/>
<keyword evidence="6" id="KW-0378">Hydrolase</keyword>
<feature type="transmembrane region" description="Helical" evidence="11">
    <location>
        <begin position="421"/>
        <end position="443"/>
    </location>
</feature>
<dbReference type="GO" id="GO:0006508">
    <property type="term" value="P:proteolysis"/>
    <property type="evidence" value="ECO:0007669"/>
    <property type="project" value="UniProtKB-KW"/>
</dbReference>
<dbReference type="RefSeq" id="WP_058943164.1">
    <property type="nucleotide sequence ID" value="NZ_LNSV01000044.1"/>
</dbReference>
<evidence type="ECO:0000256" key="3">
    <source>
        <dbReference type="ARBA" id="ARBA00022670"/>
    </source>
</evidence>
<keyword evidence="14" id="KW-1185">Reference proteome</keyword>
<organism evidence="13 14">
    <name type="scientific">Streptomyces kanasensis</name>
    <dbReference type="NCBI Taxonomy" id="936756"/>
    <lineage>
        <taxon>Bacteria</taxon>
        <taxon>Bacillati</taxon>
        <taxon>Actinomycetota</taxon>
        <taxon>Actinomycetes</taxon>
        <taxon>Kitasatosporales</taxon>
        <taxon>Streptomycetaceae</taxon>
        <taxon>Streptomyces</taxon>
    </lineage>
</organism>
<evidence type="ECO:0000256" key="4">
    <source>
        <dbReference type="ARBA" id="ARBA00022692"/>
    </source>
</evidence>
<evidence type="ECO:0000256" key="11">
    <source>
        <dbReference type="SAM" id="Phobius"/>
    </source>
</evidence>
<dbReference type="PANTHER" id="PTHR43221">
    <property type="entry name" value="PROTEASE HTPX"/>
    <property type="match status" value="1"/>
</dbReference>
<feature type="domain" description="Peptidase M48" evidence="12">
    <location>
        <begin position="133"/>
        <end position="339"/>
    </location>
</feature>
<feature type="transmembrane region" description="Helical" evidence="11">
    <location>
        <begin position="678"/>
        <end position="702"/>
    </location>
</feature>
<dbReference type="InterPro" id="IPR050083">
    <property type="entry name" value="HtpX_protease"/>
</dbReference>
<feature type="transmembrane region" description="Helical" evidence="11">
    <location>
        <begin position="621"/>
        <end position="644"/>
    </location>
</feature>
<accession>A0A100Y4G1</accession>
<dbReference type="OrthoDB" id="4889053at2"/>
<evidence type="ECO:0000256" key="5">
    <source>
        <dbReference type="ARBA" id="ARBA00022723"/>
    </source>
</evidence>
<dbReference type="GO" id="GO:0004222">
    <property type="term" value="F:metalloendopeptidase activity"/>
    <property type="evidence" value="ECO:0007669"/>
    <property type="project" value="InterPro"/>
</dbReference>
<feature type="transmembrane region" description="Helical" evidence="11">
    <location>
        <begin position="343"/>
        <end position="362"/>
    </location>
</feature>
<evidence type="ECO:0000256" key="9">
    <source>
        <dbReference type="ARBA" id="ARBA00023049"/>
    </source>
</evidence>
<keyword evidence="7" id="KW-0862">Zinc</keyword>
<feature type="transmembrane region" description="Helical" evidence="11">
    <location>
        <begin position="590"/>
        <end position="609"/>
    </location>
</feature>
<evidence type="ECO:0000256" key="8">
    <source>
        <dbReference type="ARBA" id="ARBA00022989"/>
    </source>
</evidence>
<dbReference type="PANTHER" id="PTHR43221:SF2">
    <property type="entry name" value="PROTEASE HTPX HOMOLOG"/>
    <property type="match status" value="1"/>
</dbReference>
<protein>
    <recommendedName>
        <fullName evidence="12">Peptidase M48 domain-containing protein</fullName>
    </recommendedName>
</protein>
<keyword evidence="5" id="KW-0479">Metal-binding</keyword>
<name>A0A100Y4G1_9ACTN</name>
<dbReference type="GO" id="GO:0046872">
    <property type="term" value="F:metal ion binding"/>
    <property type="evidence" value="ECO:0007669"/>
    <property type="project" value="UniProtKB-KW"/>
</dbReference>
<evidence type="ECO:0000313" key="13">
    <source>
        <dbReference type="EMBL" id="KUH37519.1"/>
    </source>
</evidence>
<dbReference type="Pfam" id="PF01435">
    <property type="entry name" value="Peptidase_M48"/>
    <property type="match status" value="1"/>
</dbReference>
<evidence type="ECO:0000256" key="2">
    <source>
        <dbReference type="ARBA" id="ARBA00022475"/>
    </source>
</evidence>
<keyword evidence="10 11" id="KW-0472">Membrane</keyword>
<evidence type="ECO:0000256" key="10">
    <source>
        <dbReference type="ARBA" id="ARBA00023136"/>
    </source>
</evidence>
<keyword evidence="8 11" id="KW-1133">Transmembrane helix</keyword>
<dbReference type="InterPro" id="IPR001915">
    <property type="entry name" value="Peptidase_M48"/>
</dbReference>
<feature type="transmembrane region" description="Helical" evidence="11">
    <location>
        <begin position="240"/>
        <end position="270"/>
    </location>
</feature>